<feature type="transmembrane region" description="Helical" evidence="1">
    <location>
        <begin position="34"/>
        <end position="58"/>
    </location>
</feature>
<evidence type="ECO:0000313" key="4">
    <source>
        <dbReference type="Proteomes" id="UP000046155"/>
    </source>
</evidence>
<keyword evidence="1" id="KW-0812">Transmembrane</keyword>
<dbReference type="EMBL" id="CDRZ01000239">
    <property type="protein sequence ID" value="CEO89232.1"/>
    <property type="molecule type" value="Genomic_DNA"/>
</dbReference>
<evidence type="ECO:0000256" key="1">
    <source>
        <dbReference type="SAM" id="Phobius"/>
    </source>
</evidence>
<dbReference type="Proteomes" id="UP000046155">
    <property type="component" value="Unassembled WGS sequence"/>
</dbReference>
<dbReference type="GO" id="GO:0030153">
    <property type="term" value="P:bacteriocin immunity"/>
    <property type="evidence" value="ECO:0007669"/>
    <property type="project" value="InterPro"/>
</dbReference>
<organism evidence="3 4">
    <name type="scientific">Syntrophaceticus schinkii</name>
    <dbReference type="NCBI Taxonomy" id="499207"/>
    <lineage>
        <taxon>Bacteria</taxon>
        <taxon>Bacillati</taxon>
        <taxon>Bacillota</taxon>
        <taxon>Clostridia</taxon>
        <taxon>Thermoanaerobacterales</taxon>
        <taxon>Thermoanaerobacterales Family III. Incertae Sedis</taxon>
        <taxon>Syntrophaceticus</taxon>
    </lineage>
</organism>
<feature type="transmembrane region" description="Helical" evidence="1">
    <location>
        <begin position="9"/>
        <end position="28"/>
    </location>
</feature>
<sequence>MSFRPKKDFWFGILIWGPTLYAICLVIQNRTIWPALVVVIPLTAFVGSLWFGTVYTIAETSLEIKYGPFLEKIPLCEIQRVKRTRTLWSSAALSFDRLEIKYGYGTVFISPLDTHKFINELKQRCPETEFLGL</sequence>
<dbReference type="AlphaFoldDB" id="A0A0B7MNH4"/>
<protein>
    <recommendedName>
        <fullName evidence="2">Uncharacterized protein YyaB-like PH domain-containing protein</fullName>
    </recommendedName>
</protein>
<keyword evidence="1" id="KW-1133">Transmembrane helix</keyword>
<reference evidence="4" key="1">
    <citation type="submission" date="2015-01" db="EMBL/GenBank/DDBJ databases">
        <authorList>
            <person name="Manzoor Shahid"/>
            <person name="Zubair Saima"/>
        </authorList>
    </citation>
    <scope>NUCLEOTIDE SEQUENCE [LARGE SCALE GENOMIC DNA]</scope>
    <source>
        <strain evidence="4">Sp3</strain>
    </source>
</reference>
<proteinExistence type="predicted"/>
<dbReference type="RefSeq" id="WP_052835519.1">
    <property type="nucleotide sequence ID" value="NZ_CDRZ01000239.1"/>
</dbReference>
<dbReference type="Pfam" id="PF06713">
    <property type="entry name" value="bPH_4"/>
    <property type="match status" value="1"/>
</dbReference>
<dbReference type="InterPro" id="IPR009589">
    <property type="entry name" value="PH_YyaB-like"/>
</dbReference>
<evidence type="ECO:0000313" key="3">
    <source>
        <dbReference type="EMBL" id="CEO89232.1"/>
    </source>
</evidence>
<name>A0A0B7MNH4_9FIRM</name>
<keyword evidence="4" id="KW-1185">Reference proteome</keyword>
<accession>A0A0B7MNH4</accession>
<evidence type="ECO:0000259" key="2">
    <source>
        <dbReference type="Pfam" id="PF06713"/>
    </source>
</evidence>
<feature type="domain" description="Uncharacterized protein YyaB-like PH" evidence="2">
    <location>
        <begin position="53"/>
        <end position="125"/>
    </location>
</feature>
<gene>
    <name evidence="3" type="ORF">SSCH_420025</name>
</gene>
<keyword evidence="1" id="KW-0472">Membrane</keyword>